<sequence length="44" mass="4915">MRLIKPTYLVIVTVLLTIELASSEECLEKASYFAIGKNPPIFTT</sequence>
<name>V4J5K7_PSEL2</name>
<dbReference type="PATRIC" id="fig|1353533.3.peg.5167"/>
<dbReference type="AlphaFoldDB" id="V4J5K7"/>
<evidence type="ECO:0000313" key="2">
    <source>
        <dbReference type="Proteomes" id="UP000017820"/>
    </source>
</evidence>
<reference evidence="1 2" key="1">
    <citation type="submission" date="2013-07" db="EMBL/GenBank/DDBJ databases">
        <title>Draft genome sequence of Pseudoalteromonas luteoviolacea 2ta16.</title>
        <authorList>
            <person name="Allen E.E."/>
            <person name="Azam F."/>
            <person name="Podell S."/>
        </authorList>
    </citation>
    <scope>NUCLEOTIDE SEQUENCE [LARGE SCALE GENOMIC DNA]</scope>
    <source>
        <strain evidence="1 2">2ta16</strain>
    </source>
</reference>
<dbReference type="EMBL" id="AUSV01000134">
    <property type="protein sequence ID" value="ESP90632.1"/>
    <property type="molecule type" value="Genomic_DNA"/>
</dbReference>
<accession>V4J5K7</accession>
<proteinExistence type="predicted"/>
<organism evidence="1 2">
    <name type="scientific">Pseudoalteromonas luteoviolacea (strain 2ta16)</name>
    <dbReference type="NCBI Taxonomy" id="1353533"/>
    <lineage>
        <taxon>Bacteria</taxon>
        <taxon>Pseudomonadati</taxon>
        <taxon>Pseudomonadota</taxon>
        <taxon>Gammaproteobacteria</taxon>
        <taxon>Alteromonadales</taxon>
        <taxon>Pseudoalteromonadaceae</taxon>
        <taxon>Pseudoalteromonas</taxon>
    </lineage>
</organism>
<comment type="caution">
    <text evidence="1">The sequence shown here is derived from an EMBL/GenBank/DDBJ whole genome shotgun (WGS) entry which is preliminary data.</text>
</comment>
<gene>
    <name evidence="1" type="ORF">PL2TA16_01736</name>
</gene>
<dbReference type="Proteomes" id="UP000017820">
    <property type="component" value="Unassembled WGS sequence"/>
</dbReference>
<dbReference type="RefSeq" id="WP_023401989.1">
    <property type="nucleotide sequence ID" value="NZ_AUSV01000134.1"/>
</dbReference>
<protein>
    <submittedName>
        <fullName evidence="1">Uncharacterized protein</fullName>
    </submittedName>
</protein>
<evidence type="ECO:0000313" key="1">
    <source>
        <dbReference type="EMBL" id="ESP90632.1"/>
    </source>
</evidence>